<proteinExistence type="predicted"/>
<reference evidence="3" key="1">
    <citation type="submission" date="2025-08" db="UniProtKB">
        <authorList>
            <consortium name="RefSeq"/>
        </authorList>
    </citation>
    <scope>IDENTIFICATION</scope>
</reference>
<dbReference type="KEGG" id="dqu:106744430"/>
<organism evidence="2 3">
    <name type="scientific">Dinoponera quadriceps</name>
    <name type="common">South American ant</name>
    <dbReference type="NCBI Taxonomy" id="609295"/>
    <lineage>
        <taxon>Eukaryota</taxon>
        <taxon>Metazoa</taxon>
        <taxon>Ecdysozoa</taxon>
        <taxon>Arthropoda</taxon>
        <taxon>Hexapoda</taxon>
        <taxon>Insecta</taxon>
        <taxon>Pterygota</taxon>
        <taxon>Neoptera</taxon>
        <taxon>Endopterygota</taxon>
        <taxon>Hymenoptera</taxon>
        <taxon>Apocrita</taxon>
        <taxon>Aculeata</taxon>
        <taxon>Formicoidea</taxon>
        <taxon>Formicidae</taxon>
        <taxon>Ponerinae</taxon>
        <taxon>Ponerini</taxon>
        <taxon>Dinoponera</taxon>
    </lineage>
</organism>
<sequence>MINERLTVRKKTKLPQTDDALEHHEYEMGSKMVPSLLSVLMLNVVLWTTSICAAPLSDVKDPRVASAPVTKCSSDGQCWEWLPTLEAHSDTVLLTDEDGDDTSKLQTRRQITNPASEFAWKSRQDGTLAKAGQVIRPPVPTNKQTPVRIMKKDGFGSRNWGAGGMPFSVLYMNPHYSRSNAATTRSTIQRPESSVTSRSSSSSPGERPNYQRKRQPTVQPRRQPFFTIPQLFLSYGWDAYGK</sequence>
<dbReference type="OrthoDB" id="6591549at2759"/>
<dbReference type="RefSeq" id="XP_014474681.1">
    <property type="nucleotide sequence ID" value="XM_014619195.1"/>
</dbReference>
<gene>
    <name evidence="3" type="primary">LOC106744430</name>
</gene>
<dbReference type="AlphaFoldDB" id="A0A6P3X8E2"/>
<protein>
    <submittedName>
        <fullName evidence="3">Uncharacterized protein LOC106744430 isoform X1</fullName>
    </submittedName>
</protein>
<keyword evidence="2" id="KW-1185">Reference proteome</keyword>
<feature type="compositionally biased region" description="Polar residues" evidence="1">
    <location>
        <begin position="181"/>
        <end position="192"/>
    </location>
</feature>
<accession>A0A6P3X8E2</accession>
<name>A0A6P3X8E2_DINQU</name>
<feature type="compositionally biased region" description="Low complexity" evidence="1">
    <location>
        <begin position="193"/>
        <end position="203"/>
    </location>
</feature>
<dbReference type="Proteomes" id="UP000515204">
    <property type="component" value="Unplaced"/>
</dbReference>
<dbReference type="GeneID" id="106744430"/>
<evidence type="ECO:0000313" key="2">
    <source>
        <dbReference type="Proteomes" id="UP000515204"/>
    </source>
</evidence>
<evidence type="ECO:0000256" key="1">
    <source>
        <dbReference type="SAM" id="MobiDB-lite"/>
    </source>
</evidence>
<feature type="region of interest" description="Disordered" evidence="1">
    <location>
        <begin position="181"/>
        <end position="223"/>
    </location>
</feature>
<evidence type="ECO:0000313" key="3">
    <source>
        <dbReference type="RefSeq" id="XP_014474681.1"/>
    </source>
</evidence>